<proteinExistence type="predicted"/>
<name>A0A448WRQ3_9PLAT</name>
<organism evidence="1 2">
    <name type="scientific">Protopolystoma xenopodis</name>
    <dbReference type="NCBI Taxonomy" id="117903"/>
    <lineage>
        <taxon>Eukaryota</taxon>
        <taxon>Metazoa</taxon>
        <taxon>Spiralia</taxon>
        <taxon>Lophotrochozoa</taxon>
        <taxon>Platyhelminthes</taxon>
        <taxon>Monogenea</taxon>
        <taxon>Polyopisthocotylea</taxon>
        <taxon>Polystomatidea</taxon>
        <taxon>Polystomatidae</taxon>
        <taxon>Protopolystoma</taxon>
    </lineage>
</organism>
<comment type="caution">
    <text evidence="1">The sequence shown here is derived from an EMBL/GenBank/DDBJ whole genome shotgun (WGS) entry which is preliminary data.</text>
</comment>
<dbReference type="Proteomes" id="UP000784294">
    <property type="component" value="Unassembled WGS sequence"/>
</dbReference>
<sequence length="97" mass="10973">MKSVDTLSAAASRQQRALDHLGDLARLEEAQIVGLNSKQRDLVQAITDSKRHFAEEQVEARRLTEERDHKANGTSDLPIKTPLYILIVVKSIRIRLK</sequence>
<evidence type="ECO:0000313" key="2">
    <source>
        <dbReference type="Proteomes" id="UP000784294"/>
    </source>
</evidence>
<evidence type="ECO:0000313" key="1">
    <source>
        <dbReference type="EMBL" id="VEL18541.1"/>
    </source>
</evidence>
<reference evidence="1" key="1">
    <citation type="submission" date="2018-11" db="EMBL/GenBank/DDBJ databases">
        <authorList>
            <consortium name="Pathogen Informatics"/>
        </authorList>
    </citation>
    <scope>NUCLEOTIDE SEQUENCE</scope>
</reference>
<gene>
    <name evidence="1" type="ORF">PXEA_LOCUS11981</name>
</gene>
<dbReference type="AlphaFoldDB" id="A0A448WRQ3"/>
<keyword evidence="2" id="KW-1185">Reference proteome</keyword>
<dbReference type="EMBL" id="CAAALY010037468">
    <property type="protein sequence ID" value="VEL18541.1"/>
    <property type="molecule type" value="Genomic_DNA"/>
</dbReference>
<accession>A0A448WRQ3</accession>
<protein>
    <submittedName>
        <fullName evidence="1">Uncharacterized protein</fullName>
    </submittedName>
</protein>